<keyword evidence="4" id="KW-1003">Cell membrane</keyword>
<dbReference type="NCBIfam" id="TIGR00710">
    <property type="entry name" value="efflux_Bcr_CflA"/>
    <property type="match status" value="1"/>
</dbReference>
<evidence type="ECO:0000256" key="1">
    <source>
        <dbReference type="ARBA" id="ARBA00004651"/>
    </source>
</evidence>
<name>A0A194AEA3_9BACT</name>
<dbReference type="CDD" id="cd17320">
    <property type="entry name" value="MFS_MdfA_MDR_like"/>
    <property type="match status" value="1"/>
</dbReference>
<dbReference type="PANTHER" id="PTHR43124:SF3">
    <property type="entry name" value="CHLORAMPHENICOL EFFLUX PUMP RV0191"/>
    <property type="match status" value="1"/>
</dbReference>
<comment type="similarity">
    <text evidence="2">Belongs to the major facilitator superfamily. Bcr/CmlA family.</text>
</comment>
<feature type="transmembrane region" description="Helical" evidence="8">
    <location>
        <begin position="47"/>
        <end position="64"/>
    </location>
</feature>
<comment type="caution">
    <text evidence="10">The sequence shown here is derived from an EMBL/GenBank/DDBJ whole genome shotgun (WGS) entry which is preliminary data.</text>
</comment>
<keyword evidence="3" id="KW-0813">Transport</keyword>
<proteinExistence type="inferred from homology"/>
<dbReference type="RefSeq" id="WP_218069948.1">
    <property type="nucleotide sequence ID" value="NZ_BDFE01000004.1"/>
</dbReference>
<dbReference type="PANTHER" id="PTHR43124">
    <property type="entry name" value="PURINE EFFLUX PUMP PBUE"/>
    <property type="match status" value="1"/>
</dbReference>
<gene>
    <name evidence="10" type="ORF">DPF_0133</name>
</gene>
<feature type="transmembrane region" description="Helical" evidence="8">
    <location>
        <begin position="133"/>
        <end position="155"/>
    </location>
</feature>
<accession>A0A194AEA3</accession>
<evidence type="ECO:0000259" key="9">
    <source>
        <dbReference type="PROSITE" id="PS50850"/>
    </source>
</evidence>
<evidence type="ECO:0000313" key="10">
    <source>
        <dbReference type="EMBL" id="GAU07451.1"/>
    </source>
</evidence>
<keyword evidence="7 8" id="KW-0472">Membrane</keyword>
<sequence>MKTTDHLKKVLLLSLLATFPPLSTDMYLPALPFLQKIWQQPMSTMNLTLVVFFVSYCLTLVMYGPLSDRFGRRKPLLLGIAIYILASLFCAFSGNIYSLIIFRILQAAGASSASVISMAITKDLYEGYERQRLLGYMGVIMALAPMLAPVLGAWIMTYFSWPWIFICQGAIGFVAWAGVFFMEEPLKELSVSGVRATAGMYLQLLHNKSYLGMVVLFSLIVFPHFSFIGSAADIYINTFGTSEQVFGYFFAFNAFSIMAGSFAFTRLHKRIESRKLLTISFAGILLGGLLMRSALFSGPWTLALPMALVSFFFGCSRPPSNNLILEQVDHGAGTASSFMILVYFMIGAFSMWFIALDWINKVHVISLLAIFSGGIVLSFWLLVSTRSHPDTNPTKSGRENR</sequence>
<feature type="transmembrane region" description="Helical" evidence="8">
    <location>
        <begin position="276"/>
        <end position="294"/>
    </location>
</feature>
<feature type="transmembrane region" description="Helical" evidence="8">
    <location>
        <begin position="210"/>
        <end position="232"/>
    </location>
</feature>
<dbReference type="GO" id="GO:0005886">
    <property type="term" value="C:plasma membrane"/>
    <property type="evidence" value="ECO:0007669"/>
    <property type="project" value="UniProtKB-SubCell"/>
</dbReference>
<evidence type="ECO:0000256" key="6">
    <source>
        <dbReference type="ARBA" id="ARBA00022989"/>
    </source>
</evidence>
<dbReference type="Pfam" id="PF07690">
    <property type="entry name" value="MFS_1"/>
    <property type="match status" value="1"/>
</dbReference>
<dbReference type="Proteomes" id="UP000095200">
    <property type="component" value="Unassembled WGS sequence"/>
</dbReference>
<feature type="domain" description="Major facilitator superfamily (MFS) profile" evidence="9">
    <location>
        <begin position="9"/>
        <end position="386"/>
    </location>
</feature>
<evidence type="ECO:0000313" key="11">
    <source>
        <dbReference type="Proteomes" id="UP000095200"/>
    </source>
</evidence>
<comment type="subcellular location">
    <subcellularLocation>
        <location evidence="1">Cell membrane</location>
        <topology evidence="1">Multi-pass membrane protein</topology>
    </subcellularLocation>
</comment>
<dbReference type="InterPro" id="IPR020846">
    <property type="entry name" value="MFS_dom"/>
</dbReference>
<evidence type="ECO:0000256" key="5">
    <source>
        <dbReference type="ARBA" id="ARBA00022692"/>
    </source>
</evidence>
<dbReference type="InterPro" id="IPR004812">
    <property type="entry name" value="Efflux_drug-R_Bcr/CmlA"/>
</dbReference>
<keyword evidence="6 8" id="KW-1133">Transmembrane helix</keyword>
<evidence type="ECO:0000256" key="2">
    <source>
        <dbReference type="ARBA" id="ARBA00006236"/>
    </source>
</evidence>
<dbReference type="PROSITE" id="PS50850">
    <property type="entry name" value="MFS"/>
    <property type="match status" value="1"/>
</dbReference>
<evidence type="ECO:0000256" key="4">
    <source>
        <dbReference type="ARBA" id="ARBA00022475"/>
    </source>
</evidence>
<dbReference type="AlphaFoldDB" id="A0A194AEA3"/>
<feature type="transmembrane region" description="Helical" evidence="8">
    <location>
        <begin position="76"/>
        <end position="94"/>
    </location>
</feature>
<evidence type="ECO:0000256" key="8">
    <source>
        <dbReference type="SAM" id="Phobius"/>
    </source>
</evidence>
<reference evidence="11" key="1">
    <citation type="submission" date="2016-06" db="EMBL/GenBank/DDBJ databases">
        <title>Draft genome sequence of Desulfoplanes formicivorans strain Pf12B.</title>
        <authorList>
            <person name="Watanabe M."/>
            <person name="Kojima H."/>
            <person name="Fukui M."/>
        </authorList>
    </citation>
    <scope>NUCLEOTIDE SEQUENCE [LARGE SCALE GENOMIC DNA]</scope>
    <source>
        <strain evidence="11">Pf12B</strain>
    </source>
</reference>
<feature type="transmembrane region" description="Helical" evidence="8">
    <location>
        <begin position="244"/>
        <end position="264"/>
    </location>
</feature>
<dbReference type="SUPFAM" id="SSF103473">
    <property type="entry name" value="MFS general substrate transporter"/>
    <property type="match status" value="1"/>
</dbReference>
<dbReference type="EMBL" id="BDFE01000004">
    <property type="protein sequence ID" value="GAU07451.1"/>
    <property type="molecule type" value="Genomic_DNA"/>
</dbReference>
<feature type="transmembrane region" description="Helical" evidence="8">
    <location>
        <begin position="100"/>
        <end position="121"/>
    </location>
</feature>
<feature type="transmembrane region" description="Helical" evidence="8">
    <location>
        <begin position="337"/>
        <end position="356"/>
    </location>
</feature>
<feature type="transmembrane region" description="Helical" evidence="8">
    <location>
        <begin position="161"/>
        <end position="182"/>
    </location>
</feature>
<keyword evidence="11" id="KW-1185">Reference proteome</keyword>
<dbReference type="STRING" id="1592317.DPF_0133"/>
<feature type="transmembrane region" description="Helical" evidence="8">
    <location>
        <begin position="362"/>
        <end position="383"/>
    </location>
</feature>
<protein>
    <submittedName>
        <fullName evidence="10">Bcr/CflA family drug resistance efflux transporter</fullName>
    </submittedName>
</protein>
<organism evidence="10 11">
    <name type="scientific">Desulfoplanes formicivorans</name>
    <dbReference type="NCBI Taxonomy" id="1592317"/>
    <lineage>
        <taxon>Bacteria</taxon>
        <taxon>Pseudomonadati</taxon>
        <taxon>Thermodesulfobacteriota</taxon>
        <taxon>Desulfovibrionia</taxon>
        <taxon>Desulfovibrionales</taxon>
        <taxon>Desulfoplanaceae</taxon>
        <taxon>Desulfoplanes</taxon>
    </lineage>
</organism>
<dbReference type="InterPro" id="IPR050189">
    <property type="entry name" value="MFS_Efflux_Transporters"/>
</dbReference>
<dbReference type="GO" id="GO:1990961">
    <property type="term" value="P:xenobiotic detoxification by transmembrane export across the plasma membrane"/>
    <property type="evidence" value="ECO:0007669"/>
    <property type="project" value="InterPro"/>
</dbReference>
<evidence type="ECO:0000256" key="7">
    <source>
        <dbReference type="ARBA" id="ARBA00023136"/>
    </source>
</evidence>
<dbReference type="GO" id="GO:0042910">
    <property type="term" value="F:xenobiotic transmembrane transporter activity"/>
    <property type="evidence" value="ECO:0007669"/>
    <property type="project" value="InterPro"/>
</dbReference>
<evidence type="ECO:0000256" key="3">
    <source>
        <dbReference type="ARBA" id="ARBA00022448"/>
    </source>
</evidence>
<dbReference type="InterPro" id="IPR036259">
    <property type="entry name" value="MFS_trans_sf"/>
</dbReference>
<keyword evidence="5 8" id="KW-0812">Transmembrane</keyword>
<dbReference type="Gene3D" id="1.20.1720.10">
    <property type="entry name" value="Multidrug resistance protein D"/>
    <property type="match status" value="1"/>
</dbReference>
<dbReference type="InterPro" id="IPR011701">
    <property type="entry name" value="MFS"/>
</dbReference>